<feature type="non-terminal residue" evidence="2">
    <location>
        <position position="1"/>
    </location>
</feature>
<dbReference type="InterPro" id="IPR041413">
    <property type="entry name" value="MLTR_LBD"/>
</dbReference>
<evidence type="ECO:0000259" key="1">
    <source>
        <dbReference type="Pfam" id="PF17765"/>
    </source>
</evidence>
<dbReference type="Proteomes" id="UP001519887">
    <property type="component" value="Unassembled WGS sequence"/>
</dbReference>
<comment type="caution">
    <text evidence="2">The sequence shown here is derived from an EMBL/GenBank/DDBJ whole genome shotgun (WGS) entry which is preliminary data.</text>
</comment>
<dbReference type="PANTHER" id="PTHR35010">
    <property type="entry name" value="BLL4672 PROTEIN-RELATED"/>
    <property type="match status" value="1"/>
</dbReference>
<evidence type="ECO:0000313" key="2">
    <source>
        <dbReference type="EMBL" id="MBW7459668.1"/>
    </source>
</evidence>
<dbReference type="EMBL" id="JAHZIK010001762">
    <property type="protein sequence ID" value="MBW7459668.1"/>
    <property type="molecule type" value="Genomic_DNA"/>
</dbReference>
<name>A0ABS7CFF0_9BACL</name>
<dbReference type="Pfam" id="PF17765">
    <property type="entry name" value="MLTR_LBD"/>
    <property type="match status" value="1"/>
</dbReference>
<sequence>AAERKHMFFLAHRQPPPEQPRQQTEVTPVLQRFLEDLHTSPGCAMDSKMNIMAWNKAFSAVNGDMEGLSGQERNLLWITFTSGDFRQRKGVQWEEHARCMVAQFRREYARFIDDTWWSEQVAALSAVSPEFREFWQLHDVLETTDADKIINHPVVGKLAFDHISFQPMGAGDLQISIHVPLHDGVTTDKIRKLLEAQS</sequence>
<protein>
    <submittedName>
        <fullName evidence="2">XRE family transcriptional regulator</fullName>
    </submittedName>
</protein>
<accession>A0ABS7CFF0</accession>
<feature type="domain" description="MmyB-like transcription regulator ligand binding" evidence="1">
    <location>
        <begin position="26"/>
        <end position="193"/>
    </location>
</feature>
<reference evidence="2 3" key="1">
    <citation type="submission" date="2021-07" db="EMBL/GenBank/DDBJ databases">
        <title>Paenibacillus radiodurans sp. nov., isolated from the southeastern edge of Tengger Desert.</title>
        <authorList>
            <person name="Zhang G."/>
        </authorList>
    </citation>
    <scope>NUCLEOTIDE SEQUENCE [LARGE SCALE GENOMIC DNA]</scope>
    <source>
        <strain evidence="2 3">CCM 7311</strain>
    </source>
</reference>
<keyword evidence="3" id="KW-1185">Reference proteome</keyword>
<evidence type="ECO:0000313" key="3">
    <source>
        <dbReference type="Proteomes" id="UP001519887"/>
    </source>
</evidence>
<dbReference type="Gene3D" id="3.30.450.180">
    <property type="match status" value="1"/>
</dbReference>
<proteinExistence type="predicted"/>
<gene>
    <name evidence="2" type="ORF">K0U00_36975</name>
</gene>
<organism evidence="2 3">
    <name type="scientific">Paenibacillus sepulcri</name>
    <dbReference type="NCBI Taxonomy" id="359917"/>
    <lineage>
        <taxon>Bacteria</taxon>
        <taxon>Bacillati</taxon>
        <taxon>Bacillota</taxon>
        <taxon>Bacilli</taxon>
        <taxon>Bacillales</taxon>
        <taxon>Paenibacillaceae</taxon>
        <taxon>Paenibacillus</taxon>
    </lineage>
</organism>